<organism evidence="2 3">
    <name type="scientific">Candidatus Berkelbacteria bacterium Licking1014_85</name>
    <dbReference type="NCBI Taxonomy" id="2017148"/>
    <lineage>
        <taxon>Bacteria</taxon>
        <taxon>Candidatus Berkelbacteria</taxon>
    </lineage>
</organism>
<proteinExistence type="predicted"/>
<evidence type="ECO:0000256" key="1">
    <source>
        <dbReference type="SAM" id="MobiDB-lite"/>
    </source>
</evidence>
<gene>
    <name evidence="2" type="ORF">CEN91_495</name>
</gene>
<reference evidence="2 3" key="1">
    <citation type="submission" date="2017-07" db="EMBL/GenBank/DDBJ databases">
        <title>Mechanisms for carbon and nitrogen cycling indicate functional differentiation within the Candidate Phyla Radiation.</title>
        <authorList>
            <person name="Danczak R.E."/>
            <person name="Johnston M.D."/>
            <person name="Kenah C."/>
            <person name="Slattery M."/>
            <person name="Wrighton K.C."/>
            <person name="Wilkins M.J."/>
        </authorList>
    </citation>
    <scope>NUCLEOTIDE SEQUENCE [LARGE SCALE GENOMIC DNA]</scope>
    <source>
        <strain evidence="2">Licking1014_85</strain>
    </source>
</reference>
<protein>
    <submittedName>
        <fullName evidence="2">Uncharacterized protein</fullName>
    </submittedName>
</protein>
<feature type="region of interest" description="Disordered" evidence="1">
    <location>
        <begin position="453"/>
        <end position="494"/>
    </location>
</feature>
<dbReference type="Proteomes" id="UP000315589">
    <property type="component" value="Unassembled WGS sequence"/>
</dbReference>
<dbReference type="EMBL" id="VMGI01000072">
    <property type="protein sequence ID" value="TSC92304.1"/>
    <property type="molecule type" value="Genomic_DNA"/>
</dbReference>
<evidence type="ECO:0000313" key="3">
    <source>
        <dbReference type="Proteomes" id="UP000315589"/>
    </source>
</evidence>
<evidence type="ECO:0000313" key="2">
    <source>
        <dbReference type="EMBL" id="TSC92304.1"/>
    </source>
</evidence>
<feature type="non-terminal residue" evidence="2">
    <location>
        <position position="1"/>
    </location>
</feature>
<name>A0A554LHE6_9BACT</name>
<accession>A0A554LHE6</accession>
<comment type="caution">
    <text evidence="2">The sequence shown here is derived from an EMBL/GenBank/DDBJ whole genome shotgun (WGS) entry which is preliminary data.</text>
</comment>
<sequence length="945" mass="105147">QKAIELIQYLENTKETNRNKLCPYDEKEDAFKRKVALKIDSPNYSSTFQAALNDLCVSVNIPADGKEAKKEKYANANVKIQSIQDQINKVIPPTGEEDLPPFDRRIVEYLIYLVMPVSLGGAGHENIRVSRIWRQYNFDDEKRNISKETENATNVSAHNDGQACDIESIDFIKCSKWSFHRIGGVKTKKQKPRPIYVNYQTPEGAAGAGNPMFYNFNEMFRESAYQALLGAFGDTDMLNGENDDTENLQGASLSDILNLVGQQLFQSILADPQKALTGEGISSTIENVGKIFLADELSIDREAFLYTGDRDLVENIGRYEVEKKIGLIKGSLSNGNKSDELLKSVGTRHIENIFDFPTGALKDGLGGSKDAFSKIIGQNIIASKLNIPAEYLKGNKKSDWEKALGKTKFDLVFAEPLFVDEMLALEYGTTKSFLKSKDMAGFKKKVGENDIENRIGPYSKHSDKSGTSGGSLSSGSLSMPSIPLEDNSSKGDNLHSRNEAFGMPTIEFLNKVHGKPTVPADNDFVEKMLNGDNSILPNIGAYQVSMNVVPAVDDSVVIYKYLIDPSVKSIDSKLDDAVRNKTGLKKNEFQNIFKDNAAISIFKKYGEKAVLNGIRTNPEIEQAEADAIAEAKEDNPELWGTIEFRLEKTKEAQRKVADMKSTADALEKTTKDPTIKNLIASMKTELDDMIKKPSINNVIDGGEKLDKLNGQLQTELDKPQNKNAEKDIKKLKSDAEELTILIREIISGEPYKTTRNIDTSSNSKDIKQPKKLTSSEIRELIDIFNNKTDSKNREERLLDLSLRIGSRQLDYALDLPEGSFYYIYTNKVDSEEGFFQAVGQAKFEEVFDKKISGTVINTRRGSCYTSCSDSLAQCYDSPEGINDANYCIEKNIACATKCDKDYPDTIVNAQSIIRSSNKSRGGLDYDLHLDNGTTDKYVKGEMSAD</sequence>
<dbReference type="AlphaFoldDB" id="A0A554LHE6"/>